<reference evidence="2 3" key="1">
    <citation type="submission" date="2016-10" db="EMBL/GenBank/DDBJ databases">
        <authorList>
            <person name="de Groot N.N."/>
        </authorList>
    </citation>
    <scope>NUCLEOTIDE SEQUENCE [LARGE SCALE GENOMIC DNA]</scope>
    <source>
        <strain evidence="2 3">DSM 45610</strain>
    </source>
</reference>
<keyword evidence="1" id="KW-1133">Transmembrane helix</keyword>
<keyword evidence="1" id="KW-0472">Membrane</keyword>
<sequence length="163" mass="18978">MDKSKVSTFFLSFIPGLGHFHLGLMNRGLQLMTAFFGLAFLFNFLESSFSFFLPILWFYGLFDALQQHQRLREEGNIEDKPFIPWSLNKTKPSIGRWIGWVLIACGVLLIIDRILPIVMDFGQYEMLRTVFIALLMVWIGYRIISGKSILPKKDAQQEEERRP</sequence>
<dbReference type="Proteomes" id="UP000198534">
    <property type="component" value="Unassembled WGS sequence"/>
</dbReference>
<name>A0A1H2YZ20_9BACL</name>
<feature type="transmembrane region" description="Helical" evidence="1">
    <location>
        <begin position="127"/>
        <end position="144"/>
    </location>
</feature>
<proteinExistence type="predicted"/>
<keyword evidence="3" id="KW-1185">Reference proteome</keyword>
<gene>
    <name evidence="2" type="ORF">SAMN05444487_11045</name>
</gene>
<organism evidence="2 3">
    <name type="scientific">Marininema mesophilum</name>
    <dbReference type="NCBI Taxonomy" id="1048340"/>
    <lineage>
        <taxon>Bacteria</taxon>
        <taxon>Bacillati</taxon>
        <taxon>Bacillota</taxon>
        <taxon>Bacilli</taxon>
        <taxon>Bacillales</taxon>
        <taxon>Thermoactinomycetaceae</taxon>
        <taxon>Marininema</taxon>
    </lineage>
</organism>
<dbReference type="RefSeq" id="WP_091740423.1">
    <property type="nucleotide sequence ID" value="NZ_FNNQ01000010.1"/>
</dbReference>
<evidence type="ECO:0000313" key="3">
    <source>
        <dbReference type="Proteomes" id="UP000198534"/>
    </source>
</evidence>
<keyword evidence="1" id="KW-0812">Transmembrane</keyword>
<dbReference type="OrthoDB" id="82335at2"/>
<feature type="transmembrane region" description="Helical" evidence="1">
    <location>
        <begin position="34"/>
        <end position="62"/>
    </location>
</feature>
<evidence type="ECO:0000313" key="2">
    <source>
        <dbReference type="EMBL" id="SDX09904.1"/>
    </source>
</evidence>
<evidence type="ECO:0000256" key="1">
    <source>
        <dbReference type="SAM" id="Phobius"/>
    </source>
</evidence>
<protein>
    <recommendedName>
        <fullName evidence="4">TM2 domain-containing protein</fullName>
    </recommendedName>
</protein>
<evidence type="ECO:0008006" key="4">
    <source>
        <dbReference type="Google" id="ProtNLM"/>
    </source>
</evidence>
<accession>A0A1H2YZ20</accession>
<dbReference type="STRING" id="1048340.SAMN05444487_11045"/>
<dbReference type="AlphaFoldDB" id="A0A1H2YZ20"/>
<feature type="transmembrane region" description="Helical" evidence="1">
    <location>
        <begin position="97"/>
        <end position="115"/>
    </location>
</feature>
<dbReference type="EMBL" id="FNNQ01000010">
    <property type="protein sequence ID" value="SDX09904.1"/>
    <property type="molecule type" value="Genomic_DNA"/>
</dbReference>